<dbReference type="GO" id="GO:0004650">
    <property type="term" value="F:polygalacturonase activity"/>
    <property type="evidence" value="ECO:0007669"/>
    <property type="project" value="InterPro"/>
</dbReference>
<evidence type="ECO:0000256" key="6">
    <source>
        <dbReference type="ARBA" id="ARBA00023295"/>
    </source>
</evidence>
<proteinExistence type="inferred from homology"/>
<feature type="active site" evidence="8">
    <location>
        <position position="232"/>
    </location>
</feature>
<evidence type="ECO:0000313" key="11">
    <source>
        <dbReference type="EMBL" id="ESW14505.1"/>
    </source>
</evidence>
<keyword evidence="7" id="KW-0961">Cell wall biogenesis/degradation</keyword>
<keyword evidence="6 9" id="KW-0326">Glycosidase</keyword>
<dbReference type="SUPFAM" id="SSF51126">
    <property type="entry name" value="Pectin lyase-like"/>
    <property type="match status" value="1"/>
</dbReference>
<gene>
    <name evidence="11" type="ORF">PHAVU_008G286900g</name>
</gene>
<dbReference type="eggNOG" id="ENOG502QRSR">
    <property type="taxonomic scope" value="Eukaryota"/>
</dbReference>
<dbReference type="Gramene" id="ESW14505">
    <property type="protein sequence ID" value="ESW14505"/>
    <property type="gene ID" value="PHAVU_008G286900g"/>
</dbReference>
<feature type="chain" id="PRO_5004756461" description="Polygalacturonase" evidence="10">
    <location>
        <begin position="17"/>
        <end position="383"/>
    </location>
</feature>
<evidence type="ECO:0000256" key="3">
    <source>
        <dbReference type="ARBA" id="ARBA00022512"/>
    </source>
</evidence>
<evidence type="ECO:0008006" key="13">
    <source>
        <dbReference type="Google" id="ProtNLM"/>
    </source>
</evidence>
<dbReference type="InterPro" id="IPR000743">
    <property type="entry name" value="Glyco_hydro_28"/>
</dbReference>
<reference evidence="12" key="1">
    <citation type="journal article" date="2014" name="Nat. Genet.">
        <title>A reference genome for common bean and genome-wide analysis of dual domestications.</title>
        <authorList>
            <person name="Schmutz J."/>
            <person name="McClean P.E."/>
            <person name="Mamidi S."/>
            <person name="Wu G.A."/>
            <person name="Cannon S.B."/>
            <person name="Grimwood J."/>
            <person name="Jenkins J."/>
            <person name="Shu S."/>
            <person name="Song Q."/>
            <person name="Chavarro C."/>
            <person name="Torres-Torres M."/>
            <person name="Geffroy V."/>
            <person name="Moghaddam S.M."/>
            <person name="Gao D."/>
            <person name="Abernathy B."/>
            <person name="Barry K."/>
            <person name="Blair M."/>
            <person name="Brick M.A."/>
            <person name="Chovatia M."/>
            <person name="Gepts P."/>
            <person name="Goodstein D.M."/>
            <person name="Gonzales M."/>
            <person name="Hellsten U."/>
            <person name="Hyten D.L."/>
            <person name="Jia G."/>
            <person name="Kelly J.D."/>
            <person name="Kudrna D."/>
            <person name="Lee R."/>
            <person name="Richard M.M."/>
            <person name="Miklas P.N."/>
            <person name="Osorno J.M."/>
            <person name="Rodrigues J."/>
            <person name="Thareau V."/>
            <person name="Urrea C.A."/>
            <person name="Wang M."/>
            <person name="Yu Y."/>
            <person name="Zhang M."/>
            <person name="Wing R.A."/>
            <person name="Cregan P.B."/>
            <person name="Rokhsar D.S."/>
            <person name="Jackson S.A."/>
        </authorList>
    </citation>
    <scope>NUCLEOTIDE SEQUENCE [LARGE SCALE GENOMIC DNA]</scope>
    <source>
        <strain evidence="12">cv. G19833</strain>
    </source>
</reference>
<dbReference type="STRING" id="3885.V7BA88"/>
<evidence type="ECO:0000256" key="7">
    <source>
        <dbReference type="ARBA" id="ARBA00023316"/>
    </source>
</evidence>
<accession>V7BA88</accession>
<comment type="similarity">
    <text evidence="2 9">Belongs to the glycosyl hydrolase 28 family.</text>
</comment>
<dbReference type="FunFam" id="2.160.20.10:FF:000004">
    <property type="entry name" value="Pectin lyase-like superfamily protein"/>
    <property type="match status" value="1"/>
</dbReference>
<dbReference type="EMBL" id="CM002295">
    <property type="protein sequence ID" value="ESW14505.1"/>
    <property type="molecule type" value="Genomic_DNA"/>
</dbReference>
<evidence type="ECO:0000256" key="4">
    <source>
        <dbReference type="ARBA" id="ARBA00022525"/>
    </source>
</evidence>
<evidence type="ECO:0000256" key="2">
    <source>
        <dbReference type="ARBA" id="ARBA00008834"/>
    </source>
</evidence>
<dbReference type="PROSITE" id="PS00502">
    <property type="entry name" value="POLYGALACTURONASE"/>
    <property type="match status" value="1"/>
</dbReference>
<dbReference type="SMART" id="SM00710">
    <property type="entry name" value="PbH1"/>
    <property type="match status" value="5"/>
</dbReference>
<dbReference type="SMR" id="V7BA88"/>
<dbReference type="PANTHER" id="PTHR31375">
    <property type="match status" value="1"/>
</dbReference>
<dbReference type="Pfam" id="PF00295">
    <property type="entry name" value="Glyco_hydro_28"/>
    <property type="match status" value="1"/>
</dbReference>
<name>V7BA88_PHAVU</name>
<comment type="subcellular location">
    <subcellularLocation>
        <location evidence="1">Secreted</location>
        <location evidence="1">Cell wall</location>
    </subcellularLocation>
</comment>
<organism evidence="11 12">
    <name type="scientific">Phaseolus vulgaris</name>
    <name type="common">Kidney bean</name>
    <name type="synonym">French bean</name>
    <dbReference type="NCBI Taxonomy" id="3885"/>
    <lineage>
        <taxon>Eukaryota</taxon>
        <taxon>Viridiplantae</taxon>
        <taxon>Streptophyta</taxon>
        <taxon>Embryophyta</taxon>
        <taxon>Tracheophyta</taxon>
        <taxon>Spermatophyta</taxon>
        <taxon>Magnoliopsida</taxon>
        <taxon>eudicotyledons</taxon>
        <taxon>Gunneridae</taxon>
        <taxon>Pentapetalae</taxon>
        <taxon>rosids</taxon>
        <taxon>fabids</taxon>
        <taxon>Fabales</taxon>
        <taxon>Fabaceae</taxon>
        <taxon>Papilionoideae</taxon>
        <taxon>50 kb inversion clade</taxon>
        <taxon>NPAAA clade</taxon>
        <taxon>indigoferoid/millettioid clade</taxon>
        <taxon>Phaseoleae</taxon>
        <taxon>Phaseolus</taxon>
    </lineage>
</organism>
<feature type="signal peptide" evidence="10">
    <location>
        <begin position="1"/>
        <end position="16"/>
    </location>
</feature>
<dbReference type="Proteomes" id="UP000000226">
    <property type="component" value="Chromosome 8"/>
</dbReference>
<dbReference type="InterPro" id="IPR011050">
    <property type="entry name" value="Pectin_lyase_fold/virulence"/>
</dbReference>
<dbReference type="InterPro" id="IPR012334">
    <property type="entry name" value="Pectin_lyas_fold"/>
</dbReference>
<evidence type="ECO:0000313" key="12">
    <source>
        <dbReference type="Proteomes" id="UP000000226"/>
    </source>
</evidence>
<dbReference type="AlphaFoldDB" id="V7BA88"/>
<keyword evidence="3" id="KW-0134">Cell wall</keyword>
<dbReference type="Gene3D" id="2.160.20.10">
    <property type="entry name" value="Single-stranded right-handed beta-helix, Pectin lyase-like"/>
    <property type="match status" value="1"/>
</dbReference>
<keyword evidence="10" id="KW-0732">Signal</keyword>
<protein>
    <recommendedName>
        <fullName evidence="13">Polygalacturonase</fullName>
    </recommendedName>
</protein>
<dbReference type="OMA" id="VAFRRIT"/>
<dbReference type="OrthoDB" id="1385539at2759"/>
<dbReference type="GO" id="GO:0005975">
    <property type="term" value="P:carbohydrate metabolic process"/>
    <property type="evidence" value="ECO:0007669"/>
    <property type="project" value="InterPro"/>
</dbReference>
<evidence type="ECO:0000256" key="1">
    <source>
        <dbReference type="ARBA" id="ARBA00004191"/>
    </source>
</evidence>
<evidence type="ECO:0000256" key="5">
    <source>
        <dbReference type="ARBA" id="ARBA00022801"/>
    </source>
</evidence>
<keyword evidence="5 9" id="KW-0378">Hydrolase</keyword>
<keyword evidence="12" id="KW-1185">Reference proteome</keyword>
<sequence>MVANVLFLLLTISCTAQSTVIDIKKFGRNKDITQAFTKAWKEACASTSASKILISSGEYKMNAVNVKGPCKASVEIQVDGTIQAPADPYALKDAYEWIKIEYVDSFTLSGKGTFDGKGAIAWKHNNCRTHQNCKRNSMNFGFNFLNNSIVRGVTSKDSKNFHVNVLGCNNFTFDNFHISAPETSINTDGIHIGRSTNVKVLNSNIATGDDCVSLGDGSREVIIKNVKCGPGHGISVGSLGKYAGEEPVENLLVKNCTMTGTDNGVRIKTWPNTAVVTTVTNMHFEDFTMVNVLHPVIIDQEYCPWNQCSKENPSKIKISKVTFKNIKGTSRSKEGVTLICSRSVPCEGVELSEVSLTYNGAPIVAKCVNVKPKITGKAPKCSA</sequence>
<dbReference type="GO" id="GO:0071555">
    <property type="term" value="P:cell wall organization"/>
    <property type="evidence" value="ECO:0007669"/>
    <property type="project" value="UniProtKB-KW"/>
</dbReference>
<dbReference type="InterPro" id="IPR006626">
    <property type="entry name" value="PbH1"/>
</dbReference>
<evidence type="ECO:0000256" key="9">
    <source>
        <dbReference type="RuleBase" id="RU361169"/>
    </source>
</evidence>
<evidence type="ECO:0000256" key="10">
    <source>
        <dbReference type="SAM" id="SignalP"/>
    </source>
</evidence>
<keyword evidence="4" id="KW-0964">Secreted</keyword>
<evidence type="ECO:0000256" key="8">
    <source>
        <dbReference type="PROSITE-ProRule" id="PRU10052"/>
    </source>
</evidence>